<comment type="caution">
    <text evidence="7">The sequence shown here is derived from an EMBL/GenBank/DDBJ whole genome shotgun (WGS) entry which is preliminary data.</text>
</comment>
<dbReference type="GO" id="GO:0044183">
    <property type="term" value="F:protein folding chaperone"/>
    <property type="evidence" value="ECO:0007669"/>
    <property type="project" value="TreeGrafter"/>
</dbReference>
<comment type="similarity">
    <text evidence="6">Belongs to the HSP33 family.</text>
</comment>
<dbReference type="PANTHER" id="PTHR30111">
    <property type="entry name" value="33 KDA CHAPERONIN"/>
    <property type="match status" value="1"/>
</dbReference>
<dbReference type="HAMAP" id="MF_00117">
    <property type="entry name" value="HslO"/>
    <property type="match status" value="1"/>
</dbReference>
<keyword evidence="3 6" id="KW-1015">Disulfide bond</keyword>
<name>A0A561CEA1_9BACI</name>
<dbReference type="PIRSF" id="PIRSF005261">
    <property type="entry name" value="Heat_shock_Hsp33"/>
    <property type="match status" value="1"/>
</dbReference>
<dbReference type="Pfam" id="PF01430">
    <property type="entry name" value="HSP33"/>
    <property type="match status" value="1"/>
</dbReference>
<dbReference type="InterPro" id="IPR000397">
    <property type="entry name" value="Heat_shock_Hsp33"/>
</dbReference>
<dbReference type="InterPro" id="IPR016154">
    <property type="entry name" value="Heat_shock_Hsp33_C"/>
</dbReference>
<dbReference type="Gene3D" id="3.90.1280.10">
    <property type="entry name" value="HSP33 redox switch-like"/>
    <property type="match status" value="1"/>
</dbReference>
<evidence type="ECO:0000256" key="3">
    <source>
        <dbReference type="ARBA" id="ARBA00023157"/>
    </source>
</evidence>
<comment type="PTM">
    <text evidence="6">Under oxidizing conditions two disulfide bonds are formed involving the reactive cysteines. Under reducing conditions zinc is bound to the reactive cysteines and the protein is inactive.</text>
</comment>
<dbReference type="Gene3D" id="3.55.30.10">
    <property type="entry name" value="Hsp33 domain"/>
    <property type="match status" value="1"/>
</dbReference>
<evidence type="ECO:0000256" key="1">
    <source>
        <dbReference type="ARBA" id="ARBA00022490"/>
    </source>
</evidence>
<dbReference type="SUPFAM" id="SSF64397">
    <property type="entry name" value="Hsp33 domain"/>
    <property type="match status" value="1"/>
</dbReference>
<dbReference type="GO" id="GO:0005737">
    <property type="term" value="C:cytoplasm"/>
    <property type="evidence" value="ECO:0007669"/>
    <property type="project" value="UniProtKB-SubCell"/>
</dbReference>
<sequence length="302" mass="32985">MLYSKKGVILLKDYLVKALAYDGNIRAYAVRTTDTISEAQRRHQTWRTASAALGRTMTAAVMMGAMLKGEDKLTVKINGGGPLGPIVVDSNAKGEVRGYVTNPEVDFESNEHGKLDVRRAVGTDGMLAVVKDIGLRDFFSGQVPLVSGELGEDFTYYFATSEQVPSSVGVGVLVNPDDSILAAGGFIFQLMPGTPDTLISQLEERLKTIEPISKLVERGLTPEQILAELFGKEHVKILETMPVGFECNCSKERFANAIIGLGTAEITAMIEEDGQAEAHCHFCNEKYQYSKEELEALREEAK</sequence>
<protein>
    <recommendedName>
        <fullName evidence="6">33 kDa chaperonin</fullName>
    </recommendedName>
    <alternativeName>
        <fullName evidence="6">Heat shock protein 33 homolog</fullName>
        <shortName evidence="6">HSP33</shortName>
    </alternativeName>
</protein>
<organism evidence="7 8">
    <name type="scientific">Neobacillus bataviensis</name>
    <dbReference type="NCBI Taxonomy" id="220685"/>
    <lineage>
        <taxon>Bacteria</taxon>
        <taxon>Bacillati</taxon>
        <taxon>Bacillota</taxon>
        <taxon>Bacilli</taxon>
        <taxon>Bacillales</taxon>
        <taxon>Bacillaceae</taxon>
        <taxon>Neobacillus</taxon>
    </lineage>
</organism>
<dbReference type="CDD" id="cd00498">
    <property type="entry name" value="Hsp33"/>
    <property type="match status" value="1"/>
</dbReference>
<keyword evidence="2 6" id="KW-0862">Zinc</keyword>
<reference evidence="7 8" key="1">
    <citation type="submission" date="2019-06" db="EMBL/GenBank/DDBJ databases">
        <title>Sorghum-associated microbial communities from plants grown in Nebraska, USA.</title>
        <authorList>
            <person name="Schachtman D."/>
        </authorList>
    </citation>
    <scope>NUCLEOTIDE SEQUENCE [LARGE SCALE GENOMIC DNA]</scope>
    <source>
        <strain evidence="7 8">2482</strain>
    </source>
</reference>
<dbReference type="InterPro" id="IPR016153">
    <property type="entry name" value="Heat_shock_Hsp33_N"/>
</dbReference>
<keyword evidence="5 6" id="KW-0676">Redox-active center</keyword>
<feature type="disulfide bond" description="Redox-active" evidence="6">
    <location>
        <begin position="247"/>
        <end position="249"/>
    </location>
</feature>
<gene>
    <name evidence="6" type="primary">hslO</name>
    <name evidence="7" type="ORF">FB550_12710</name>
</gene>
<evidence type="ECO:0000313" key="7">
    <source>
        <dbReference type="EMBL" id="TWD89559.1"/>
    </source>
</evidence>
<evidence type="ECO:0000256" key="4">
    <source>
        <dbReference type="ARBA" id="ARBA00023186"/>
    </source>
</evidence>
<dbReference type="Proteomes" id="UP000319671">
    <property type="component" value="Unassembled WGS sequence"/>
</dbReference>
<keyword evidence="8" id="KW-1185">Reference proteome</keyword>
<evidence type="ECO:0000313" key="8">
    <source>
        <dbReference type="Proteomes" id="UP000319671"/>
    </source>
</evidence>
<accession>A0A561CEA1</accession>
<comment type="function">
    <text evidence="6">Redox regulated molecular chaperone. Protects both thermally unfolding and oxidatively damaged proteins from irreversible aggregation. Plays an important role in the bacterial defense system toward oxidative stress.</text>
</comment>
<proteinExistence type="inferred from homology"/>
<evidence type="ECO:0000256" key="2">
    <source>
        <dbReference type="ARBA" id="ARBA00022833"/>
    </source>
</evidence>
<dbReference type="GO" id="GO:0051082">
    <property type="term" value="F:unfolded protein binding"/>
    <property type="evidence" value="ECO:0007669"/>
    <property type="project" value="UniProtKB-UniRule"/>
</dbReference>
<keyword evidence="4 6" id="KW-0143">Chaperone</keyword>
<dbReference type="SUPFAM" id="SSF118352">
    <property type="entry name" value="HSP33 redox switch-like"/>
    <property type="match status" value="1"/>
</dbReference>
<comment type="subcellular location">
    <subcellularLocation>
        <location evidence="6">Cytoplasm</location>
    </subcellularLocation>
</comment>
<dbReference type="AlphaFoldDB" id="A0A561CEA1"/>
<dbReference type="GO" id="GO:0042026">
    <property type="term" value="P:protein refolding"/>
    <property type="evidence" value="ECO:0007669"/>
    <property type="project" value="TreeGrafter"/>
</dbReference>
<dbReference type="PANTHER" id="PTHR30111:SF1">
    <property type="entry name" value="33 KDA CHAPERONIN"/>
    <property type="match status" value="1"/>
</dbReference>
<keyword evidence="1 6" id="KW-0963">Cytoplasm</keyword>
<evidence type="ECO:0000256" key="6">
    <source>
        <dbReference type="HAMAP-Rule" id="MF_00117"/>
    </source>
</evidence>
<dbReference type="EMBL" id="VIVN01000027">
    <property type="protein sequence ID" value="TWD89559.1"/>
    <property type="molecule type" value="Genomic_DNA"/>
</dbReference>
<dbReference type="NCBIfam" id="NF001033">
    <property type="entry name" value="PRK00114.1"/>
    <property type="match status" value="1"/>
</dbReference>
<evidence type="ECO:0000256" key="5">
    <source>
        <dbReference type="ARBA" id="ARBA00023284"/>
    </source>
</evidence>
<feature type="disulfide bond" description="Redox-active" evidence="6">
    <location>
        <begin position="280"/>
        <end position="283"/>
    </location>
</feature>